<protein>
    <submittedName>
        <fullName evidence="1">Uncharacterized protein</fullName>
    </submittedName>
</protein>
<dbReference type="Proteomes" id="UP001233172">
    <property type="component" value="Unassembled WGS sequence"/>
</dbReference>
<dbReference type="AlphaFoldDB" id="A0AAD8FKA0"/>
<evidence type="ECO:0000313" key="2">
    <source>
        <dbReference type="Proteomes" id="UP001233172"/>
    </source>
</evidence>
<organism evidence="1 2">
    <name type="scientific">Biomphalaria pfeifferi</name>
    <name type="common">Bloodfluke planorb</name>
    <name type="synonym">Freshwater snail</name>
    <dbReference type="NCBI Taxonomy" id="112525"/>
    <lineage>
        <taxon>Eukaryota</taxon>
        <taxon>Metazoa</taxon>
        <taxon>Spiralia</taxon>
        <taxon>Lophotrochozoa</taxon>
        <taxon>Mollusca</taxon>
        <taxon>Gastropoda</taxon>
        <taxon>Heterobranchia</taxon>
        <taxon>Euthyneura</taxon>
        <taxon>Panpulmonata</taxon>
        <taxon>Hygrophila</taxon>
        <taxon>Lymnaeoidea</taxon>
        <taxon>Planorbidae</taxon>
        <taxon>Biomphalaria</taxon>
    </lineage>
</organism>
<dbReference type="EMBL" id="JASAOG010000007">
    <property type="protein sequence ID" value="KAK0067460.1"/>
    <property type="molecule type" value="Genomic_DNA"/>
</dbReference>
<accession>A0AAD8FKA0</accession>
<reference evidence="1" key="2">
    <citation type="submission" date="2023-04" db="EMBL/GenBank/DDBJ databases">
        <authorList>
            <person name="Bu L."/>
            <person name="Lu L."/>
            <person name="Laidemitt M.R."/>
            <person name="Zhang S.M."/>
            <person name="Mutuku M."/>
            <person name="Mkoji G."/>
            <person name="Steinauer M."/>
            <person name="Loker E.S."/>
        </authorList>
    </citation>
    <scope>NUCLEOTIDE SEQUENCE</scope>
    <source>
        <strain evidence="1">KasaAsao</strain>
        <tissue evidence="1">Whole Snail</tissue>
    </source>
</reference>
<proteinExistence type="predicted"/>
<comment type="caution">
    <text evidence="1">The sequence shown here is derived from an EMBL/GenBank/DDBJ whole genome shotgun (WGS) entry which is preliminary data.</text>
</comment>
<feature type="non-terminal residue" evidence="1">
    <location>
        <position position="96"/>
    </location>
</feature>
<keyword evidence="2" id="KW-1185">Reference proteome</keyword>
<reference evidence="1" key="1">
    <citation type="journal article" date="2023" name="PLoS Negl. Trop. Dis.">
        <title>A genome sequence for Biomphalaria pfeifferi, the major vector snail for the human-infecting parasite Schistosoma mansoni.</title>
        <authorList>
            <person name="Bu L."/>
            <person name="Lu L."/>
            <person name="Laidemitt M.R."/>
            <person name="Zhang S.M."/>
            <person name="Mutuku M."/>
            <person name="Mkoji G."/>
            <person name="Steinauer M."/>
            <person name="Loker E.S."/>
        </authorList>
    </citation>
    <scope>NUCLEOTIDE SEQUENCE</scope>
    <source>
        <strain evidence="1">KasaAsao</strain>
    </source>
</reference>
<sequence length="96" mass="11056">MLALQLRNIKRSVFHIIRTIARKKHSTQVIRSVRTACNARGSQRGLFPPVASLSSRWAEPNPLHEGVLTVRGLFIWRGIKAPLRRGKKIETWHLRL</sequence>
<evidence type="ECO:0000313" key="1">
    <source>
        <dbReference type="EMBL" id="KAK0067460.1"/>
    </source>
</evidence>
<name>A0AAD8FKA0_BIOPF</name>
<gene>
    <name evidence="1" type="ORF">Bpfe_002967</name>
</gene>